<keyword evidence="1" id="KW-0812">Transmembrane</keyword>
<evidence type="ECO:0000313" key="3">
    <source>
        <dbReference type="Proteomes" id="UP000247091"/>
    </source>
</evidence>
<reference evidence="2 3" key="1">
    <citation type="submission" date="2012-10" db="EMBL/GenBank/DDBJ databases">
        <title>Towards defining the chloroviruses: a genomic journey through a genus of large DNA viruses.</title>
        <authorList>
            <person name="Jeanniard A."/>
            <person name="Dunigan D.D."/>
            <person name="Gurnon J.R."/>
            <person name="Agarkova I."/>
            <person name="Kang M."/>
            <person name="Vitek J."/>
            <person name="Duncan G."/>
            <person name="McClung O.W."/>
            <person name="Larsen M."/>
            <person name="Claverie J.-M."/>
            <person name="Van Etten J.L."/>
            <person name="Blanc G."/>
        </authorList>
    </citation>
    <scope>NUCLEOTIDE SEQUENCE [LARGE SCALE GENOMIC DNA]</scope>
</reference>
<sequence>MKVQNTIVYIVLLLIVVVIIWNFTRKEGWSDYNAPNDFMKIYYSNIVEDPNLAKKFPFFGTGPFTGLRCRKPNNVGCNTTWVSGQLVELTPKLKEQIECKFGIRYVKT</sequence>
<dbReference type="EMBL" id="JX997169">
    <property type="protein sequence ID" value="AGE53788.1"/>
    <property type="molecule type" value="Genomic_DNA"/>
</dbReference>
<organismHost>
    <name type="scientific">Chlorella</name>
    <dbReference type="NCBI Taxonomy" id="3071"/>
</organismHost>
<dbReference type="Proteomes" id="UP000247091">
    <property type="component" value="Segment"/>
</dbReference>
<gene>
    <name evidence="2" type="primary">IL-3A_155L</name>
    <name evidence="2" type="ORF">PBCVIL3A_155L</name>
</gene>
<name>M1H533_PBCVI</name>
<proteinExistence type="predicted"/>
<keyword evidence="1" id="KW-0472">Membrane</keyword>
<accession>M1H533</accession>
<protein>
    <submittedName>
        <fullName evidence="2">Uncharacterized protein</fullName>
    </submittedName>
</protein>
<dbReference type="InterPro" id="IPR057922">
    <property type="entry name" value="P12/P13"/>
</dbReference>
<evidence type="ECO:0000256" key="1">
    <source>
        <dbReference type="SAM" id="Phobius"/>
    </source>
</evidence>
<dbReference type="Pfam" id="PF25630">
    <property type="entry name" value="Phycodna_minor_capsid"/>
    <property type="match status" value="1"/>
</dbReference>
<feature type="transmembrane region" description="Helical" evidence="1">
    <location>
        <begin position="6"/>
        <end position="24"/>
    </location>
</feature>
<organism evidence="2 3">
    <name type="scientific">Paramecium bursaria Chlorella virus IL3A</name>
    <name type="common">PBCV-IL3A</name>
    <dbReference type="NCBI Taxonomy" id="46019"/>
    <lineage>
        <taxon>Viruses</taxon>
        <taxon>Varidnaviria</taxon>
        <taxon>Bamfordvirae</taxon>
        <taxon>Nucleocytoviricota</taxon>
        <taxon>Megaviricetes</taxon>
        <taxon>Algavirales</taxon>
        <taxon>Phycodnaviridae</taxon>
        <taxon>Chlorovirus</taxon>
        <taxon>Chlorovirus illinoense</taxon>
    </lineage>
</organism>
<evidence type="ECO:0000313" key="2">
    <source>
        <dbReference type="EMBL" id="AGE53788.1"/>
    </source>
</evidence>
<keyword evidence="1" id="KW-1133">Transmembrane helix</keyword>